<comment type="caution">
    <text evidence="1">The sequence shown here is derived from an EMBL/GenBank/DDBJ whole genome shotgun (WGS) entry which is preliminary data.</text>
</comment>
<organism evidence="1 2">
    <name type="scientific">Zalaria obscura</name>
    <dbReference type="NCBI Taxonomy" id="2024903"/>
    <lineage>
        <taxon>Eukaryota</taxon>
        <taxon>Fungi</taxon>
        <taxon>Dikarya</taxon>
        <taxon>Ascomycota</taxon>
        <taxon>Pezizomycotina</taxon>
        <taxon>Dothideomycetes</taxon>
        <taxon>Dothideomycetidae</taxon>
        <taxon>Dothideales</taxon>
        <taxon>Zalariaceae</taxon>
        <taxon>Zalaria</taxon>
    </lineage>
</organism>
<sequence>MAPSAVTPPPVQVKSVHKDRSVPKPTMSENQVSTANLGTKRKIICFSDFDGTIFMQDTGHILFNAFGCGTEQREILDQQIKSGERSFRDVSEEMWGSLNVPFTDGFEAMKDALDIDRDFKTFHDFCLNNKIPFNVISAGLKPVLRSVLDHFLGVEAASNIDIVANDANISEDGSSWKVVWRHDNELGHDKALSINEYKDQAKLESEDGTIPMIIFIGDGVSDLAAAREADVLFARRGLALEEYCIKHKIAYIPYDTFADIQREVIKIAKIDEEKTKGEGLPSNFNPRANLWRRVSSKTAVPIFAAKTPRDEKMFIWPEHYTELKAQEAAAQSVQA</sequence>
<dbReference type="Proteomes" id="UP001320706">
    <property type="component" value="Unassembled WGS sequence"/>
</dbReference>
<reference evidence="1" key="1">
    <citation type="submission" date="2024-02" db="EMBL/GenBank/DDBJ databases">
        <title>Metagenome Assembled Genome of Zalaria obscura JY119.</title>
        <authorList>
            <person name="Vighnesh L."/>
            <person name="Jagadeeshwari U."/>
            <person name="Venkata Ramana C."/>
            <person name="Sasikala C."/>
        </authorList>
    </citation>
    <scope>NUCLEOTIDE SEQUENCE</scope>
    <source>
        <strain evidence="1">JY119</strain>
    </source>
</reference>
<accession>A0ACC3SIZ5</accession>
<evidence type="ECO:0000313" key="1">
    <source>
        <dbReference type="EMBL" id="KAK8215294.1"/>
    </source>
</evidence>
<protein>
    <submittedName>
        <fullName evidence="1">Uncharacterized protein</fullName>
    </submittedName>
</protein>
<keyword evidence="2" id="KW-1185">Reference proteome</keyword>
<evidence type="ECO:0000313" key="2">
    <source>
        <dbReference type="Proteomes" id="UP001320706"/>
    </source>
</evidence>
<gene>
    <name evidence="1" type="ORF">M8818_001915</name>
</gene>
<dbReference type="EMBL" id="JAMKPW020000008">
    <property type="protein sequence ID" value="KAK8215294.1"/>
    <property type="molecule type" value="Genomic_DNA"/>
</dbReference>
<proteinExistence type="predicted"/>
<name>A0ACC3SIZ5_9PEZI</name>